<gene>
    <name evidence="1" type="ordered locus">AciPR4_2793</name>
</gene>
<dbReference type="GO" id="GO:0005737">
    <property type="term" value="C:cytoplasm"/>
    <property type="evidence" value="ECO:0007669"/>
    <property type="project" value="TreeGrafter"/>
</dbReference>
<dbReference type="GO" id="GO:0008473">
    <property type="term" value="F:ornithine cyclodeaminase activity"/>
    <property type="evidence" value="ECO:0007669"/>
    <property type="project" value="UniProtKB-EC"/>
</dbReference>
<keyword evidence="2" id="KW-1185">Reference proteome</keyword>
<dbReference type="RefSeq" id="WP_013569299.1">
    <property type="nucleotide sequence ID" value="NC_014963.1"/>
</dbReference>
<dbReference type="Gene3D" id="3.40.50.720">
    <property type="entry name" value="NAD(P)-binding Rossmann-like Domain"/>
    <property type="match status" value="1"/>
</dbReference>
<dbReference type="PANTHER" id="PTHR13812:SF19">
    <property type="entry name" value="KETIMINE REDUCTASE MU-CRYSTALLIN"/>
    <property type="match status" value="1"/>
</dbReference>
<evidence type="ECO:0000313" key="2">
    <source>
        <dbReference type="Proteomes" id="UP000006844"/>
    </source>
</evidence>
<dbReference type="PIRSF" id="PIRSF001439">
    <property type="entry name" value="CryM"/>
    <property type="match status" value="1"/>
</dbReference>
<organism evidence="1 2">
    <name type="scientific">Terriglobus saanensis (strain ATCC BAA-1853 / DSM 23119 / SP1PR4)</name>
    <dbReference type="NCBI Taxonomy" id="401053"/>
    <lineage>
        <taxon>Bacteria</taxon>
        <taxon>Pseudomonadati</taxon>
        <taxon>Acidobacteriota</taxon>
        <taxon>Terriglobia</taxon>
        <taxon>Terriglobales</taxon>
        <taxon>Acidobacteriaceae</taxon>
        <taxon>Terriglobus</taxon>
    </lineage>
</organism>
<dbReference type="InterPro" id="IPR003462">
    <property type="entry name" value="ODC_Mu_crystall"/>
</dbReference>
<sequence length="315" mass="33995">MAKVYSRALIEALLDPQDVIVAMEEAFVAYSRGEAVVPPVGEMLFKDPPGDCHIKYGYLKHGTTFTIKVATGFWNNPGLGLPSSNGVVLVFSRLTGELLVILQDEGYLTNVRTAAAGAVAAKYLAPSPIECIGMVGAGIQAKLQLEYLRSITSCRKVKLWARSNDRARAFHVDGFEIEVCPTVKDVARNSQLIITTTASTEALLFAGDVSPGTHITAVGADGGEKQELDPQLFALAKLRIVDSRSQCSAYGDSSFALARNLIAIHDLTEIGEMIENETLRRQNRQDITIADLTGVAVQDIAIASRVLAAFENNQQ</sequence>
<dbReference type="PANTHER" id="PTHR13812">
    <property type="entry name" value="KETIMINE REDUCTASE MU-CRYSTALLIN"/>
    <property type="match status" value="1"/>
</dbReference>
<dbReference type="EMBL" id="CP002467">
    <property type="protein sequence ID" value="ADV83566.1"/>
    <property type="molecule type" value="Genomic_DNA"/>
</dbReference>
<reference evidence="1 2" key="1">
    <citation type="journal article" date="2012" name="Stand. Genomic Sci.">
        <title>Complete genome sequence of Terriglobus saanensis type strain SP1PR4(T), an Acidobacteria from tundra soil.</title>
        <authorList>
            <person name="Rawat S.R."/>
            <person name="Mannisto M.K."/>
            <person name="Starovoytov V."/>
            <person name="Goodwin L."/>
            <person name="Nolan M."/>
            <person name="Hauser L."/>
            <person name="Land M."/>
            <person name="Davenport K.W."/>
            <person name="Woyke T."/>
            <person name="Haggblom M.M."/>
        </authorList>
    </citation>
    <scope>NUCLEOTIDE SEQUENCE</scope>
    <source>
        <strain evidence="2">ATCC BAA-1853 / DSM 23119 / SP1PR4</strain>
    </source>
</reference>
<dbReference type="Proteomes" id="UP000006844">
    <property type="component" value="Chromosome"/>
</dbReference>
<dbReference type="Pfam" id="PF02423">
    <property type="entry name" value="OCD_Mu_crystall"/>
    <property type="match status" value="1"/>
</dbReference>
<dbReference type="InterPro" id="IPR023401">
    <property type="entry name" value="ODC_N"/>
</dbReference>
<dbReference type="OrthoDB" id="9792005at2"/>
<keyword evidence="1" id="KW-0456">Lyase</keyword>
<dbReference type="HOGENOM" id="CLU_042088_2_0_0"/>
<dbReference type="EC" id="4.3.1.12" evidence="1"/>
<evidence type="ECO:0000313" key="1">
    <source>
        <dbReference type="EMBL" id="ADV83566.1"/>
    </source>
</evidence>
<dbReference type="AlphaFoldDB" id="E8V3F3"/>
<dbReference type="KEGG" id="tsa:AciPR4_2793"/>
<name>E8V3F3_TERSS</name>
<proteinExistence type="predicted"/>
<protein>
    <submittedName>
        <fullName evidence="1">Ornithine cyclodeaminase</fullName>
        <ecNumber evidence="1">4.3.1.12</ecNumber>
    </submittedName>
</protein>
<dbReference type="SUPFAM" id="SSF51735">
    <property type="entry name" value="NAD(P)-binding Rossmann-fold domains"/>
    <property type="match status" value="1"/>
</dbReference>
<dbReference type="Gene3D" id="3.30.1780.10">
    <property type="entry name" value="ornithine cyclodeaminase, domain 1"/>
    <property type="match status" value="1"/>
</dbReference>
<dbReference type="eggNOG" id="COG2423">
    <property type="taxonomic scope" value="Bacteria"/>
</dbReference>
<accession>E8V3F3</accession>
<dbReference type="InterPro" id="IPR036291">
    <property type="entry name" value="NAD(P)-bd_dom_sf"/>
</dbReference>